<evidence type="ECO:0000313" key="1">
    <source>
        <dbReference type="EMBL" id="GBM24184.1"/>
    </source>
</evidence>
<dbReference type="Proteomes" id="UP000499080">
    <property type="component" value="Unassembled WGS sequence"/>
</dbReference>
<keyword evidence="2" id="KW-1185">Reference proteome</keyword>
<proteinExistence type="predicted"/>
<comment type="caution">
    <text evidence="1">The sequence shown here is derived from an EMBL/GenBank/DDBJ whole genome shotgun (WGS) entry which is preliminary data.</text>
</comment>
<dbReference type="OrthoDB" id="6506734at2759"/>
<gene>
    <name evidence="1" type="ORF">AVEN_4938_1</name>
</gene>
<dbReference type="EMBL" id="BGPR01000513">
    <property type="protein sequence ID" value="GBM24184.1"/>
    <property type="molecule type" value="Genomic_DNA"/>
</dbReference>
<name>A0A4Y2E8K5_ARAVE</name>
<organism evidence="1 2">
    <name type="scientific">Araneus ventricosus</name>
    <name type="common">Orbweaver spider</name>
    <name type="synonym">Epeira ventricosa</name>
    <dbReference type="NCBI Taxonomy" id="182803"/>
    <lineage>
        <taxon>Eukaryota</taxon>
        <taxon>Metazoa</taxon>
        <taxon>Ecdysozoa</taxon>
        <taxon>Arthropoda</taxon>
        <taxon>Chelicerata</taxon>
        <taxon>Arachnida</taxon>
        <taxon>Araneae</taxon>
        <taxon>Araneomorphae</taxon>
        <taxon>Entelegynae</taxon>
        <taxon>Araneoidea</taxon>
        <taxon>Araneidae</taxon>
        <taxon>Araneus</taxon>
    </lineage>
</organism>
<evidence type="ECO:0000313" key="2">
    <source>
        <dbReference type="Proteomes" id="UP000499080"/>
    </source>
</evidence>
<accession>A0A4Y2E8K5</accession>
<dbReference type="AlphaFoldDB" id="A0A4Y2E8K5"/>
<reference evidence="1 2" key="1">
    <citation type="journal article" date="2019" name="Sci. Rep.">
        <title>Orb-weaving spider Araneus ventricosus genome elucidates the spidroin gene catalogue.</title>
        <authorList>
            <person name="Kono N."/>
            <person name="Nakamura H."/>
            <person name="Ohtoshi R."/>
            <person name="Moran D.A.P."/>
            <person name="Shinohara A."/>
            <person name="Yoshida Y."/>
            <person name="Fujiwara M."/>
            <person name="Mori M."/>
            <person name="Tomita M."/>
            <person name="Arakawa K."/>
        </authorList>
    </citation>
    <scope>NUCLEOTIDE SEQUENCE [LARGE SCALE GENOMIC DNA]</scope>
</reference>
<sequence length="125" mass="14180">MIHLRQIDYEFVCLLEMCFEVLVKLDCTNKSLQGSSATIDVAPSLLSGLAKNIQHLREEEVHKHAAKAKDVCDSMSIKRSFTIKRLRKVKRMAGEMVVQPGQPDYLIGLLTQFFSCFFPTLKCNS</sequence>
<protein>
    <submittedName>
        <fullName evidence="1">Uncharacterized protein</fullName>
    </submittedName>
</protein>